<dbReference type="EMBL" id="UGSJ01000001">
    <property type="protein sequence ID" value="SUA88833.1"/>
    <property type="molecule type" value="Genomic_DNA"/>
</dbReference>
<keyword evidence="1" id="KW-0472">Membrane</keyword>
<keyword evidence="4" id="KW-1185">Reference proteome</keyword>
<dbReference type="KEGG" id="ppul:RO07_19620"/>
<reference evidence="2" key="2">
    <citation type="submission" date="2016-11" db="EMBL/GenBank/DDBJ databases">
        <title>Complete Genome Sequencing of Pandoraea pulmonicola DSM 16583.</title>
        <authorList>
            <person name="Chan K.-G."/>
        </authorList>
    </citation>
    <scope>NUCLEOTIDE SEQUENCE</scope>
    <source>
        <strain evidence="2">DSM 16583</strain>
    </source>
</reference>
<keyword evidence="1" id="KW-1133">Transmembrane helix</keyword>
<reference evidence="4" key="1">
    <citation type="submission" date="2014-12" db="EMBL/GenBank/DDBJ databases">
        <title>Complete Genome Sequencing of Pandoraea pulmonicola DSM 16583.</title>
        <authorList>
            <person name="Chan K.-G."/>
        </authorList>
    </citation>
    <scope>NUCLEOTIDE SEQUENCE [LARGE SCALE GENOMIC DNA]</scope>
    <source>
        <strain evidence="4">DSM 16583</strain>
    </source>
</reference>
<evidence type="ECO:0000313" key="5">
    <source>
        <dbReference type="Proteomes" id="UP000254589"/>
    </source>
</evidence>
<dbReference type="RefSeq" id="WP_052267204.1">
    <property type="nucleotide sequence ID" value="NZ_CP010310.2"/>
</dbReference>
<accession>A0AAJ4Z8P4</accession>
<reference evidence="3 5" key="3">
    <citation type="submission" date="2018-06" db="EMBL/GenBank/DDBJ databases">
        <authorList>
            <consortium name="Pathogen Informatics"/>
            <person name="Doyle S."/>
        </authorList>
    </citation>
    <scope>NUCLEOTIDE SEQUENCE [LARGE SCALE GENOMIC DNA]</scope>
    <source>
        <strain evidence="3 5">NCTC13159</strain>
    </source>
</reference>
<evidence type="ECO:0000313" key="4">
    <source>
        <dbReference type="Proteomes" id="UP000035086"/>
    </source>
</evidence>
<dbReference type="Proteomes" id="UP000035086">
    <property type="component" value="Chromosome"/>
</dbReference>
<feature type="transmembrane region" description="Helical" evidence="1">
    <location>
        <begin position="63"/>
        <end position="82"/>
    </location>
</feature>
<sequence>MTTIVALHVAAAGVAVLLGIGILVLRRGTPRHRWLGRAWALAMVVTAVSSFGIRELRHGELSWLHLLAAWVLFSLTMAITAIRRGNVALHRRSMLGLYTGLVVAGVAAVAVPGRTLSLSLARPPQAFVARDETAQREMTALVMQHTGERGAGGQGGSQ</sequence>
<name>A0AAJ4Z8P4_PANPU</name>
<protein>
    <submittedName>
        <fullName evidence="3">Predicted membrane protein (DUF2306)</fullName>
    </submittedName>
</protein>
<dbReference type="Pfam" id="PF10067">
    <property type="entry name" value="DUF2306"/>
    <property type="match status" value="1"/>
</dbReference>
<evidence type="ECO:0000256" key="1">
    <source>
        <dbReference type="SAM" id="Phobius"/>
    </source>
</evidence>
<dbReference type="EMBL" id="CP010310">
    <property type="protein sequence ID" value="APD13446.1"/>
    <property type="molecule type" value="Genomic_DNA"/>
</dbReference>
<feature type="transmembrane region" description="Helical" evidence="1">
    <location>
        <begin position="94"/>
        <end position="113"/>
    </location>
</feature>
<keyword evidence="1" id="KW-0812">Transmembrane</keyword>
<feature type="transmembrane region" description="Helical" evidence="1">
    <location>
        <begin position="6"/>
        <end position="25"/>
    </location>
</feature>
<evidence type="ECO:0000313" key="2">
    <source>
        <dbReference type="EMBL" id="APD13446.1"/>
    </source>
</evidence>
<dbReference type="AlphaFoldDB" id="A0AAJ4Z8P4"/>
<dbReference type="Proteomes" id="UP000254589">
    <property type="component" value="Unassembled WGS sequence"/>
</dbReference>
<dbReference type="InterPro" id="IPR018750">
    <property type="entry name" value="DUF2306_membrane"/>
</dbReference>
<organism evidence="3 5">
    <name type="scientific">Pandoraea pulmonicola</name>
    <dbReference type="NCBI Taxonomy" id="93221"/>
    <lineage>
        <taxon>Bacteria</taxon>
        <taxon>Pseudomonadati</taxon>
        <taxon>Pseudomonadota</taxon>
        <taxon>Betaproteobacteria</taxon>
        <taxon>Burkholderiales</taxon>
        <taxon>Burkholderiaceae</taxon>
        <taxon>Pandoraea</taxon>
    </lineage>
</organism>
<feature type="transmembrane region" description="Helical" evidence="1">
    <location>
        <begin position="34"/>
        <end position="51"/>
    </location>
</feature>
<proteinExistence type="predicted"/>
<gene>
    <name evidence="3" type="ORF">NCTC13159_00283</name>
    <name evidence="2" type="ORF">RO07_19620</name>
</gene>
<evidence type="ECO:0000313" key="3">
    <source>
        <dbReference type="EMBL" id="SUA88833.1"/>
    </source>
</evidence>